<accession>F8D879</accession>
<keyword evidence="4" id="KW-0378">Hydrolase</keyword>
<keyword evidence="5" id="KW-1185">Reference proteome</keyword>
<dbReference type="eggNOG" id="arCOG03286">
    <property type="taxonomic scope" value="Archaea"/>
</dbReference>
<protein>
    <submittedName>
        <fullName evidence="4">Glycoside hydrolase 15-related protein</fullName>
    </submittedName>
</protein>
<sequence length="628" mass="68336">MVSDAYPPIEAYGVVGNLETCALVGPDGSIDWFPFPHLESPSIVAAVLDAERGGRFRIAPTGSFETDRRYVDDTNVLETTFRTDGGTATLTDFLPPADRTDHPKKVLYRKLACADGGVDLAIEFEPQFDYGRAAATIDRVDGGILADGEDERTLLEFPAAADLEIRDGGDAAPSRVTGTLSLEAGEVAWFLLRCTGAEDANTDPDAALDETVQFWTGWAHDCGPEADCVFAGPWHDAIVRSELVLKLLTHAESGGIAAAPTTSLPEDIGGVRNWDYRFNWLRDAGFTVQALMNLGTADEATDYFDWFMDLCQVDDPASIQPLYGLHGDSDLEERELDHFEGYRGSSPVRIGNGAADQRQHDTFGELLLAVDEMRRHGRELDADEWDRIRAIVDYVSEIWTDPDAGIWEVRGGDRRFVFSKAMCWAALDRGLAIATDGDHDAPAEAWQATRERIRADALENGYDADLGAFVQSYGSTALDATALLLPIVGFLPFEDDRVQGTIEAIDDRLVDDGDGIFVQRYDGDDGLPGEEGAFVLCSCWLIDALALSGRLEEARARFETLLSYLNPLGLIAEELDSESGAHLGNFPQAFSHVGIVNSALYLGYARGLETPGPAPMGIRLGEPIPGDD</sequence>
<dbReference type="PANTHER" id="PTHR31616">
    <property type="entry name" value="TREHALASE"/>
    <property type="match status" value="1"/>
</dbReference>
<evidence type="ECO:0000259" key="2">
    <source>
        <dbReference type="Pfam" id="PF00723"/>
    </source>
</evidence>
<dbReference type="HOGENOM" id="CLU_010399_2_0_2"/>
<dbReference type="InterPro" id="IPR045582">
    <property type="entry name" value="Trehalase-like_N"/>
</dbReference>
<dbReference type="RefSeq" id="WP_013879483.1">
    <property type="nucleotide sequence ID" value="NC_015666.1"/>
</dbReference>
<dbReference type="InterPro" id="IPR012341">
    <property type="entry name" value="6hp_glycosidase-like_sf"/>
</dbReference>
<dbReference type="EMBL" id="CP002839">
    <property type="protein sequence ID" value="AEH36590.1"/>
    <property type="molecule type" value="Genomic_DNA"/>
</dbReference>
<dbReference type="Pfam" id="PF19291">
    <property type="entry name" value="TREH_N"/>
    <property type="match status" value="1"/>
</dbReference>
<feature type="domain" description="GH15-like" evidence="2">
    <location>
        <begin position="235"/>
        <end position="599"/>
    </location>
</feature>
<feature type="domain" description="Trehalase-like N-terminal" evidence="3">
    <location>
        <begin position="5"/>
        <end position="198"/>
    </location>
</feature>
<gene>
    <name evidence="4" type="ordered locus">Halxa_1964</name>
</gene>
<dbReference type="OrthoDB" id="36362at2157"/>
<dbReference type="GO" id="GO:0004553">
    <property type="term" value="F:hydrolase activity, hydrolyzing O-glycosyl compounds"/>
    <property type="evidence" value="ECO:0007669"/>
    <property type="project" value="UniProtKB-ARBA"/>
</dbReference>
<reference evidence="4 5" key="1">
    <citation type="journal article" date="2012" name="Stand. Genomic Sci.">
        <title>Complete genome sequence of Halopiger xanaduensis type strain (SH-6(T)).</title>
        <authorList>
            <person name="Anderson I."/>
            <person name="Tindall B.J."/>
            <person name="Rohde M."/>
            <person name="Lucas S."/>
            <person name="Han J."/>
            <person name="Lapidus A."/>
            <person name="Cheng J.F."/>
            <person name="Goodwin L."/>
            <person name="Pitluck S."/>
            <person name="Peters L."/>
            <person name="Pati A."/>
            <person name="Mikhailova N."/>
            <person name="Pagani I."/>
            <person name="Teshima H."/>
            <person name="Han C."/>
            <person name="Tapia R."/>
            <person name="Land M."/>
            <person name="Woyke T."/>
            <person name="Klenk H.P."/>
            <person name="Kyrpides N."/>
            <person name="Ivanova N."/>
        </authorList>
    </citation>
    <scope>NUCLEOTIDE SEQUENCE [LARGE SCALE GENOMIC DNA]</scope>
    <source>
        <strain evidence="5">DSM 18323 / JCM 14033 / SH-6</strain>
    </source>
</reference>
<dbReference type="InterPro" id="IPR008928">
    <property type="entry name" value="6-hairpin_glycosidase_sf"/>
</dbReference>
<evidence type="ECO:0000313" key="4">
    <source>
        <dbReference type="EMBL" id="AEH36590.1"/>
    </source>
</evidence>
<name>F8D879_HALXS</name>
<dbReference type="STRING" id="797210.Halxa_1964"/>
<dbReference type="Pfam" id="PF00723">
    <property type="entry name" value="Glyco_hydro_15"/>
    <property type="match status" value="1"/>
</dbReference>
<dbReference type="GeneID" id="10796927"/>
<dbReference type="SUPFAM" id="SSF48208">
    <property type="entry name" value="Six-hairpin glycosidases"/>
    <property type="match status" value="1"/>
</dbReference>
<dbReference type="KEGG" id="hxa:Halxa_1964"/>
<dbReference type="InterPro" id="IPR011613">
    <property type="entry name" value="GH15-like"/>
</dbReference>
<organism evidence="4 5">
    <name type="scientific">Halopiger xanaduensis (strain DSM 18323 / JCM 14033 / SH-6)</name>
    <dbReference type="NCBI Taxonomy" id="797210"/>
    <lineage>
        <taxon>Archaea</taxon>
        <taxon>Methanobacteriati</taxon>
        <taxon>Methanobacteriota</taxon>
        <taxon>Stenosarchaea group</taxon>
        <taxon>Halobacteria</taxon>
        <taxon>Halobacteriales</taxon>
        <taxon>Natrialbaceae</taxon>
        <taxon>Halopiger</taxon>
    </lineage>
</organism>
<dbReference type="Gene3D" id="1.50.10.10">
    <property type="match status" value="1"/>
</dbReference>
<dbReference type="GO" id="GO:0005975">
    <property type="term" value="P:carbohydrate metabolic process"/>
    <property type="evidence" value="ECO:0007669"/>
    <property type="project" value="InterPro"/>
</dbReference>
<comment type="similarity">
    <text evidence="1">Belongs to the glycosyl hydrolase 15 family.</text>
</comment>
<evidence type="ECO:0000259" key="3">
    <source>
        <dbReference type="Pfam" id="PF19291"/>
    </source>
</evidence>
<evidence type="ECO:0000313" key="5">
    <source>
        <dbReference type="Proteomes" id="UP000006794"/>
    </source>
</evidence>
<dbReference type="AlphaFoldDB" id="F8D879"/>
<evidence type="ECO:0000256" key="1">
    <source>
        <dbReference type="ARBA" id="ARBA00006188"/>
    </source>
</evidence>
<dbReference type="PANTHER" id="PTHR31616:SF0">
    <property type="entry name" value="GLUCAN 1,4-ALPHA-GLUCOSIDASE"/>
    <property type="match status" value="1"/>
</dbReference>
<dbReference type="Proteomes" id="UP000006794">
    <property type="component" value="Chromosome"/>
</dbReference>
<proteinExistence type="inferred from homology"/>